<reference evidence="2 3" key="1">
    <citation type="journal article" date="2017" name="Nature">
        <title>The Apostasia genome and the evolution of orchids.</title>
        <authorList>
            <person name="Zhang G.Q."/>
            <person name="Liu K.W."/>
            <person name="Li Z."/>
            <person name="Lohaus R."/>
            <person name="Hsiao Y.Y."/>
            <person name="Niu S.C."/>
            <person name="Wang J.Y."/>
            <person name="Lin Y.C."/>
            <person name="Xu Q."/>
            <person name="Chen L.J."/>
            <person name="Yoshida K."/>
            <person name="Fujiwara S."/>
            <person name="Wang Z.W."/>
            <person name="Zhang Y.Q."/>
            <person name="Mitsuda N."/>
            <person name="Wang M."/>
            <person name="Liu G.H."/>
            <person name="Pecoraro L."/>
            <person name="Huang H.X."/>
            <person name="Xiao X.J."/>
            <person name="Lin M."/>
            <person name="Wu X.Y."/>
            <person name="Wu W.L."/>
            <person name="Chen Y.Y."/>
            <person name="Chang S.B."/>
            <person name="Sakamoto S."/>
            <person name="Ohme-Takagi M."/>
            <person name="Yagi M."/>
            <person name="Zeng S.J."/>
            <person name="Shen C.Y."/>
            <person name="Yeh C.M."/>
            <person name="Luo Y.B."/>
            <person name="Tsai W.C."/>
            <person name="Van de Peer Y."/>
            <person name="Liu Z.J."/>
        </authorList>
    </citation>
    <scope>NUCLEOTIDE SEQUENCE [LARGE SCALE GENOMIC DNA]</scope>
    <source>
        <strain evidence="3">cv. Shenzhen</strain>
        <tissue evidence="2">Stem</tissue>
    </source>
</reference>
<evidence type="ECO:0000256" key="1">
    <source>
        <dbReference type="SAM" id="MobiDB-lite"/>
    </source>
</evidence>
<proteinExistence type="predicted"/>
<keyword evidence="3" id="KW-1185">Reference proteome</keyword>
<sequence>MASDSSNRNSLFKKSFNISPQATSLKEEVIAISIKEQESFKGGGKERTKSIPEKLDDVSSRSEGSKLGTEQGVTGDSMDTNLEVPSKP</sequence>
<organism evidence="2 3">
    <name type="scientific">Apostasia shenzhenica</name>
    <dbReference type="NCBI Taxonomy" id="1088818"/>
    <lineage>
        <taxon>Eukaryota</taxon>
        <taxon>Viridiplantae</taxon>
        <taxon>Streptophyta</taxon>
        <taxon>Embryophyta</taxon>
        <taxon>Tracheophyta</taxon>
        <taxon>Spermatophyta</taxon>
        <taxon>Magnoliopsida</taxon>
        <taxon>Liliopsida</taxon>
        <taxon>Asparagales</taxon>
        <taxon>Orchidaceae</taxon>
        <taxon>Apostasioideae</taxon>
        <taxon>Apostasia</taxon>
    </lineage>
</organism>
<evidence type="ECO:0000313" key="3">
    <source>
        <dbReference type="Proteomes" id="UP000236161"/>
    </source>
</evidence>
<dbReference type="EMBL" id="KZ451911">
    <property type="protein sequence ID" value="PKA63129.1"/>
    <property type="molecule type" value="Genomic_DNA"/>
</dbReference>
<feature type="compositionally biased region" description="Basic and acidic residues" evidence="1">
    <location>
        <begin position="36"/>
        <end position="64"/>
    </location>
</feature>
<dbReference type="AlphaFoldDB" id="A0A2I0B5R0"/>
<evidence type="ECO:0000313" key="2">
    <source>
        <dbReference type="EMBL" id="PKA63129.1"/>
    </source>
</evidence>
<dbReference type="Proteomes" id="UP000236161">
    <property type="component" value="Unassembled WGS sequence"/>
</dbReference>
<protein>
    <submittedName>
        <fullName evidence="2">Uncharacterized protein</fullName>
    </submittedName>
</protein>
<feature type="compositionally biased region" description="Polar residues" evidence="1">
    <location>
        <begin position="71"/>
        <end position="80"/>
    </location>
</feature>
<gene>
    <name evidence="2" type="ORF">AXF42_Ash007925</name>
</gene>
<feature type="region of interest" description="Disordered" evidence="1">
    <location>
        <begin position="36"/>
        <end position="88"/>
    </location>
</feature>
<accession>A0A2I0B5R0</accession>
<name>A0A2I0B5R0_9ASPA</name>